<dbReference type="EMBL" id="JANPWB010000006">
    <property type="protein sequence ID" value="KAJ1176989.1"/>
    <property type="molecule type" value="Genomic_DNA"/>
</dbReference>
<evidence type="ECO:0000313" key="3">
    <source>
        <dbReference type="Proteomes" id="UP001066276"/>
    </source>
</evidence>
<comment type="caution">
    <text evidence="2">The sequence shown here is derived from an EMBL/GenBank/DDBJ whole genome shotgun (WGS) entry which is preliminary data.</text>
</comment>
<evidence type="ECO:0000256" key="1">
    <source>
        <dbReference type="SAM" id="MobiDB-lite"/>
    </source>
</evidence>
<name>A0AAV7TK95_PLEWA</name>
<keyword evidence="3" id="KW-1185">Reference proteome</keyword>
<organism evidence="2 3">
    <name type="scientific">Pleurodeles waltl</name>
    <name type="common">Iberian ribbed newt</name>
    <dbReference type="NCBI Taxonomy" id="8319"/>
    <lineage>
        <taxon>Eukaryota</taxon>
        <taxon>Metazoa</taxon>
        <taxon>Chordata</taxon>
        <taxon>Craniata</taxon>
        <taxon>Vertebrata</taxon>
        <taxon>Euteleostomi</taxon>
        <taxon>Amphibia</taxon>
        <taxon>Batrachia</taxon>
        <taxon>Caudata</taxon>
        <taxon>Salamandroidea</taxon>
        <taxon>Salamandridae</taxon>
        <taxon>Pleurodelinae</taxon>
        <taxon>Pleurodeles</taxon>
    </lineage>
</organism>
<dbReference type="AlphaFoldDB" id="A0AAV7TK95"/>
<protein>
    <submittedName>
        <fullName evidence="2">Uncharacterized protein</fullName>
    </submittedName>
</protein>
<evidence type="ECO:0000313" key="2">
    <source>
        <dbReference type="EMBL" id="KAJ1176989.1"/>
    </source>
</evidence>
<sequence length="160" mass="16727">MPAGPQLSKGLRTAAPIHDPDHRARAAEGGLRPAPRPAPSSSPGKAAGPAIFTPAGPGRARRSPPVRPQSSLLFLGGAGARSSSLPVRRRRARRVRGCRRAPVSGGVHRCPLWLSRFSLSGLLQRGGPQQGTHGPPAPRPPQLSVLRLTTLPAVRHLGHG</sequence>
<accession>A0AAV7TK95</accession>
<feature type="region of interest" description="Disordered" evidence="1">
    <location>
        <begin position="124"/>
        <end position="143"/>
    </location>
</feature>
<proteinExistence type="predicted"/>
<feature type="compositionally biased region" description="Low complexity" evidence="1">
    <location>
        <begin position="41"/>
        <end position="58"/>
    </location>
</feature>
<feature type="region of interest" description="Disordered" evidence="1">
    <location>
        <begin position="1"/>
        <end position="88"/>
    </location>
</feature>
<gene>
    <name evidence="2" type="ORF">NDU88_002256</name>
</gene>
<reference evidence="2" key="1">
    <citation type="journal article" date="2022" name="bioRxiv">
        <title>Sequencing and chromosome-scale assembly of the giantPleurodeles waltlgenome.</title>
        <authorList>
            <person name="Brown T."/>
            <person name="Elewa A."/>
            <person name="Iarovenko S."/>
            <person name="Subramanian E."/>
            <person name="Araus A.J."/>
            <person name="Petzold A."/>
            <person name="Susuki M."/>
            <person name="Suzuki K.-i.T."/>
            <person name="Hayashi T."/>
            <person name="Toyoda A."/>
            <person name="Oliveira C."/>
            <person name="Osipova E."/>
            <person name="Leigh N.D."/>
            <person name="Simon A."/>
            <person name="Yun M.H."/>
        </authorList>
    </citation>
    <scope>NUCLEOTIDE SEQUENCE</scope>
    <source>
        <strain evidence="2">20211129_DDA</strain>
        <tissue evidence="2">Liver</tissue>
    </source>
</reference>
<dbReference type="Proteomes" id="UP001066276">
    <property type="component" value="Chromosome 3_2"/>
</dbReference>